<dbReference type="EMBL" id="PVTR01000001">
    <property type="protein sequence ID" value="PRY90956.1"/>
    <property type="molecule type" value="Genomic_DNA"/>
</dbReference>
<organism evidence="1 2">
    <name type="scientific">Mongoliibacter ruber</name>
    <dbReference type="NCBI Taxonomy" id="1750599"/>
    <lineage>
        <taxon>Bacteria</taxon>
        <taxon>Pseudomonadati</taxon>
        <taxon>Bacteroidota</taxon>
        <taxon>Cytophagia</taxon>
        <taxon>Cytophagales</taxon>
        <taxon>Cyclobacteriaceae</taxon>
        <taxon>Mongoliibacter</taxon>
    </lineage>
</organism>
<dbReference type="OrthoDB" id="24355at2"/>
<evidence type="ECO:0000313" key="2">
    <source>
        <dbReference type="Proteomes" id="UP000238157"/>
    </source>
</evidence>
<gene>
    <name evidence="1" type="ORF">CLW00_101632</name>
</gene>
<name>A0A2T0WW84_9BACT</name>
<dbReference type="AlphaFoldDB" id="A0A2T0WW84"/>
<dbReference type="RefSeq" id="WP_106132153.1">
    <property type="nucleotide sequence ID" value="NZ_PVTR01000001.1"/>
</dbReference>
<sequence>MKAYDYIVCGFGCAGISLIRHIIKGPLLDKKILVVDIDSKSKNDRTWCYWSQEPAAFHPKTSPLQYWDKIKIIKDENTILKQLEDLKYFHIKSSDFYKEAFEIIQKHPNITFIQDEVEEITSVNDTSAIVKLKEHGDISCQKAFTSIPNSKKPGEDIIKQIFVGWELNFDSEVFDPSSATFMHFDTISNQATDFFYILPFSKNSALIEFTTYTKGGMEEEEMENHILKYLQKYYPNETYEIKEKEKGCIPMSTLPLAPEDNYDSVVYLGTLGGCTKASTGFTFYNIQKHCAEIVQNLEMKIPVRSSFGKEKQRFNFYDNILLNIVSKWPNELPGIFYTMFSNNKAPIILKFLNEETSFLEEISILMRLKFNIFIKSLLKYERH</sequence>
<dbReference type="Proteomes" id="UP000238157">
    <property type="component" value="Unassembled WGS sequence"/>
</dbReference>
<dbReference type="Pfam" id="PF05834">
    <property type="entry name" value="Lycopene_cycl"/>
    <property type="match status" value="1"/>
</dbReference>
<dbReference type="InterPro" id="IPR036188">
    <property type="entry name" value="FAD/NAD-bd_sf"/>
</dbReference>
<dbReference type="Gene3D" id="3.50.50.60">
    <property type="entry name" value="FAD/NAD(P)-binding domain"/>
    <property type="match status" value="1"/>
</dbReference>
<evidence type="ECO:0000313" key="1">
    <source>
        <dbReference type="EMBL" id="PRY90956.1"/>
    </source>
</evidence>
<reference evidence="1 2" key="1">
    <citation type="submission" date="2018-03" db="EMBL/GenBank/DDBJ databases">
        <title>Genomic Encyclopedia of Archaeal and Bacterial Type Strains, Phase II (KMG-II): from individual species to whole genera.</title>
        <authorList>
            <person name="Goeker M."/>
        </authorList>
    </citation>
    <scope>NUCLEOTIDE SEQUENCE [LARGE SCALE GENOMIC DNA]</scope>
    <source>
        <strain evidence="1 2">DSM 27929</strain>
    </source>
</reference>
<protein>
    <submittedName>
        <fullName evidence="1">Lycopene beta-cyclase</fullName>
    </submittedName>
</protein>
<proteinExistence type="predicted"/>
<comment type="caution">
    <text evidence="1">The sequence shown here is derived from an EMBL/GenBank/DDBJ whole genome shotgun (WGS) entry which is preliminary data.</text>
</comment>
<keyword evidence="2" id="KW-1185">Reference proteome</keyword>
<accession>A0A2T0WW84</accession>